<dbReference type="EMBL" id="WHUW01000087">
    <property type="protein sequence ID" value="KAF8426443.1"/>
    <property type="molecule type" value="Genomic_DNA"/>
</dbReference>
<evidence type="ECO:0000313" key="1">
    <source>
        <dbReference type="EMBL" id="KAF8426443.1"/>
    </source>
</evidence>
<gene>
    <name evidence="1" type="ORF">L210DRAFT_3313070</name>
</gene>
<dbReference type="Proteomes" id="UP001194468">
    <property type="component" value="Unassembled WGS sequence"/>
</dbReference>
<feature type="non-terminal residue" evidence="1">
    <location>
        <position position="1"/>
    </location>
</feature>
<protein>
    <submittedName>
        <fullName evidence="1">Uncharacterized protein</fullName>
    </submittedName>
</protein>
<reference evidence="1" key="1">
    <citation type="submission" date="2019-10" db="EMBL/GenBank/DDBJ databases">
        <authorList>
            <consortium name="DOE Joint Genome Institute"/>
            <person name="Kuo A."/>
            <person name="Miyauchi S."/>
            <person name="Kiss E."/>
            <person name="Drula E."/>
            <person name="Kohler A."/>
            <person name="Sanchez-Garcia M."/>
            <person name="Andreopoulos B."/>
            <person name="Barry K.W."/>
            <person name="Bonito G."/>
            <person name="Buee M."/>
            <person name="Carver A."/>
            <person name="Chen C."/>
            <person name="Cichocki N."/>
            <person name="Clum A."/>
            <person name="Culley D."/>
            <person name="Crous P.W."/>
            <person name="Fauchery L."/>
            <person name="Girlanda M."/>
            <person name="Hayes R."/>
            <person name="Keri Z."/>
            <person name="LaButti K."/>
            <person name="Lipzen A."/>
            <person name="Lombard V."/>
            <person name="Magnuson J."/>
            <person name="Maillard F."/>
            <person name="Morin E."/>
            <person name="Murat C."/>
            <person name="Nolan M."/>
            <person name="Ohm R."/>
            <person name="Pangilinan J."/>
            <person name="Pereira M."/>
            <person name="Perotto S."/>
            <person name="Peter M."/>
            <person name="Riley R."/>
            <person name="Sitrit Y."/>
            <person name="Stielow B."/>
            <person name="Szollosi G."/>
            <person name="Zifcakova L."/>
            <person name="Stursova M."/>
            <person name="Spatafora J.W."/>
            <person name="Tedersoo L."/>
            <person name="Vaario L.-M."/>
            <person name="Yamada A."/>
            <person name="Yan M."/>
            <person name="Wang P."/>
            <person name="Xu J."/>
            <person name="Bruns T."/>
            <person name="Baldrian P."/>
            <person name="Vilgalys R."/>
            <person name="Henrissat B."/>
            <person name="Grigoriev I.V."/>
            <person name="Hibbett D."/>
            <person name="Nagy L.G."/>
            <person name="Martin F.M."/>
        </authorList>
    </citation>
    <scope>NUCLEOTIDE SEQUENCE</scope>
    <source>
        <strain evidence="1">BED1</strain>
    </source>
</reference>
<organism evidence="1 2">
    <name type="scientific">Boletus edulis BED1</name>
    <dbReference type="NCBI Taxonomy" id="1328754"/>
    <lineage>
        <taxon>Eukaryota</taxon>
        <taxon>Fungi</taxon>
        <taxon>Dikarya</taxon>
        <taxon>Basidiomycota</taxon>
        <taxon>Agaricomycotina</taxon>
        <taxon>Agaricomycetes</taxon>
        <taxon>Agaricomycetidae</taxon>
        <taxon>Boletales</taxon>
        <taxon>Boletineae</taxon>
        <taxon>Boletaceae</taxon>
        <taxon>Boletoideae</taxon>
        <taxon>Boletus</taxon>
    </lineage>
</organism>
<keyword evidence="2" id="KW-1185">Reference proteome</keyword>
<feature type="non-terminal residue" evidence="1">
    <location>
        <position position="170"/>
    </location>
</feature>
<comment type="caution">
    <text evidence="1">The sequence shown here is derived from an EMBL/GenBank/DDBJ whole genome shotgun (WGS) entry which is preliminary data.</text>
</comment>
<sequence>PVPQPSAEERNNVPARSTLRSHPFLFKVVTPIRVDKFESLLSTHPNQAFVRSVCYALRYGFWPWAETVKEEHPATSDHPNRPPHSDHRLDFIAKQFREEKECLRFSPSFGPDLLPGMYSVPVHAVPKPRSEKLRMVADHSAGSPSLNDMIDRGLIAGTKMDGMRSLGASL</sequence>
<name>A0AAD4BFM7_BOLED</name>
<evidence type="ECO:0000313" key="2">
    <source>
        <dbReference type="Proteomes" id="UP001194468"/>
    </source>
</evidence>
<reference evidence="1" key="2">
    <citation type="journal article" date="2020" name="Nat. Commun.">
        <title>Large-scale genome sequencing of mycorrhizal fungi provides insights into the early evolution of symbiotic traits.</title>
        <authorList>
            <person name="Miyauchi S."/>
            <person name="Kiss E."/>
            <person name="Kuo A."/>
            <person name="Drula E."/>
            <person name="Kohler A."/>
            <person name="Sanchez-Garcia M."/>
            <person name="Morin E."/>
            <person name="Andreopoulos B."/>
            <person name="Barry K.W."/>
            <person name="Bonito G."/>
            <person name="Buee M."/>
            <person name="Carver A."/>
            <person name="Chen C."/>
            <person name="Cichocki N."/>
            <person name="Clum A."/>
            <person name="Culley D."/>
            <person name="Crous P.W."/>
            <person name="Fauchery L."/>
            <person name="Girlanda M."/>
            <person name="Hayes R.D."/>
            <person name="Keri Z."/>
            <person name="LaButti K."/>
            <person name="Lipzen A."/>
            <person name="Lombard V."/>
            <person name="Magnuson J."/>
            <person name="Maillard F."/>
            <person name="Murat C."/>
            <person name="Nolan M."/>
            <person name="Ohm R.A."/>
            <person name="Pangilinan J."/>
            <person name="Pereira M.F."/>
            <person name="Perotto S."/>
            <person name="Peter M."/>
            <person name="Pfister S."/>
            <person name="Riley R."/>
            <person name="Sitrit Y."/>
            <person name="Stielow J.B."/>
            <person name="Szollosi G."/>
            <person name="Zifcakova L."/>
            <person name="Stursova M."/>
            <person name="Spatafora J.W."/>
            <person name="Tedersoo L."/>
            <person name="Vaario L.M."/>
            <person name="Yamada A."/>
            <person name="Yan M."/>
            <person name="Wang P."/>
            <person name="Xu J."/>
            <person name="Bruns T."/>
            <person name="Baldrian P."/>
            <person name="Vilgalys R."/>
            <person name="Dunand C."/>
            <person name="Henrissat B."/>
            <person name="Grigoriev I.V."/>
            <person name="Hibbett D."/>
            <person name="Nagy L.G."/>
            <person name="Martin F.M."/>
        </authorList>
    </citation>
    <scope>NUCLEOTIDE SEQUENCE</scope>
    <source>
        <strain evidence="1">BED1</strain>
    </source>
</reference>
<proteinExistence type="predicted"/>
<dbReference type="AlphaFoldDB" id="A0AAD4BFM7"/>
<accession>A0AAD4BFM7</accession>